<comment type="caution">
    <text evidence="2">The sequence shown here is derived from an EMBL/GenBank/DDBJ whole genome shotgun (WGS) entry which is preliminary data.</text>
</comment>
<keyword evidence="3" id="KW-1185">Reference proteome</keyword>
<evidence type="ECO:0000313" key="2">
    <source>
        <dbReference type="EMBL" id="MCF6774907.1"/>
    </source>
</evidence>
<dbReference type="Proteomes" id="UP001200604">
    <property type="component" value="Unassembled WGS sequence"/>
</dbReference>
<organism evidence="2 3">
    <name type="scientific">Corynebacterium parakroppenstedtii</name>
    <dbReference type="NCBI Taxonomy" id="2828363"/>
    <lineage>
        <taxon>Bacteria</taxon>
        <taxon>Bacillati</taxon>
        <taxon>Actinomycetota</taxon>
        <taxon>Actinomycetes</taxon>
        <taxon>Mycobacteriales</taxon>
        <taxon>Corynebacteriaceae</taxon>
        <taxon>Corynebacterium</taxon>
    </lineage>
</organism>
<reference evidence="2 3" key="1">
    <citation type="submission" date="2022-01" db="EMBL/GenBank/DDBJ databases">
        <title>Identification and Characterization of Corynebacterium sp.</title>
        <authorList>
            <person name="Luo Q."/>
            <person name="Qu P."/>
            <person name="Chen Q."/>
        </authorList>
    </citation>
    <scope>NUCLEOTIDE SEQUENCE [LARGE SCALE GENOMIC DNA]</scope>
    <source>
        <strain evidence="2 3">MC-12</strain>
    </source>
</reference>
<dbReference type="InterPro" id="IPR001584">
    <property type="entry name" value="Integrase_cat-core"/>
</dbReference>
<dbReference type="InterPro" id="IPR036397">
    <property type="entry name" value="RNaseH_sf"/>
</dbReference>
<dbReference type="InterPro" id="IPR056924">
    <property type="entry name" value="SH3_Tf2-1"/>
</dbReference>
<dbReference type="SUPFAM" id="SSF53098">
    <property type="entry name" value="Ribonuclease H-like"/>
    <property type="match status" value="1"/>
</dbReference>
<dbReference type="InterPro" id="IPR012337">
    <property type="entry name" value="RNaseH-like_sf"/>
</dbReference>
<proteinExistence type="predicted"/>
<feature type="domain" description="Integrase catalytic" evidence="1">
    <location>
        <begin position="1"/>
        <end position="154"/>
    </location>
</feature>
<dbReference type="PROSITE" id="PS50994">
    <property type="entry name" value="INTEGRASE"/>
    <property type="match status" value="1"/>
</dbReference>
<evidence type="ECO:0000313" key="3">
    <source>
        <dbReference type="Proteomes" id="UP001200604"/>
    </source>
</evidence>
<evidence type="ECO:0000259" key="1">
    <source>
        <dbReference type="PROSITE" id="PS50994"/>
    </source>
</evidence>
<dbReference type="PANTHER" id="PTHR45835">
    <property type="entry name" value="YALI0A06105P"/>
    <property type="match status" value="1"/>
</dbReference>
<accession>A0ABS9HM66</accession>
<dbReference type="EMBL" id="JAKJKU010000036">
    <property type="protein sequence ID" value="MCF6774907.1"/>
    <property type="molecule type" value="Genomic_DNA"/>
</dbReference>
<gene>
    <name evidence="2" type="ORF">L3H44_10975</name>
</gene>
<protein>
    <recommendedName>
        <fullName evidence="1">Integrase catalytic domain-containing protein</fullName>
    </recommendedName>
</protein>
<dbReference type="Pfam" id="PF24626">
    <property type="entry name" value="SH3_Tf2-1"/>
    <property type="match status" value="1"/>
</dbReference>
<dbReference type="PANTHER" id="PTHR45835:SF91">
    <property type="entry name" value="RETROTRANSPOSON, TY3-GYPSY SUBCLASS-LIKE PROTEIN"/>
    <property type="match status" value="1"/>
</dbReference>
<name>A0ABS9HM66_9CORY</name>
<sequence length="286" mass="32859">MINMDFVTGLPCSFQKFDSIWVIVDRLTKSAHFLPVRSDYTAEEYAKLYLKEIVRLHGVPISIISDRGAQFTAKFWKSFQRSLGTQVNLSTTFHPQIDGQAERTIQTLEDMLRACALDFKGSWVDHLPLIEFAYNNSYHSSIKMAPYEALYGRKCRSPIGWFEVGETTLLGPDLVQQAMEKVKVIQERLETAQSRHKSYADIRRRGLEFSVGDWVFLKVSPMKGVMRFGKKGKLSPRYIGPYQIIKRFGQVAYELELPQELSMVHPVFHVSMLRKCIGDPSRITPI</sequence>
<dbReference type="Gene3D" id="3.30.420.10">
    <property type="entry name" value="Ribonuclease H-like superfamily/Ribonuclease H"/>
    <property type="match status" value="1"/>
</dbReference>